<sequence length="271" mass="30588">MKNLSRRKFIRSSIALGAGSVLLPKNLMAEKIILNSGNTVLKGKKILYVYGGWDGHEPKQSVDIFVPWLKSEGAEVIVSDNLDKYADKELMQSLDLIIQIVTMAKITQEQEKGLLEAIRNGCGFAGWHGGIGDSFRENTEYQFMVGGQWVAHPGGVIDYSVKITDHKDEVTRGLKDFDMHSEQYYVHVDPNVKVLATTTFTGEHASWIDGCVVPVVWKKYYGNGRIFYSSLGHVMNDFKVPQALEIQKRGIRWAAESKYRPKEQWVSPIYS</sequence>
<dbReference type="InterPro" id="IPR029010">
    <property type="entry name" value="ThuA-like"/>
</dbReference>
<protein>
    <recommendedName>
        <fullName evidence="1">ThuA-like domain-containing protein</fullName>
    </recommendedName>
</protein>
<gene>
    <name evidence="2" type="ORF">SDC9_89973</name>
</gene>
<feature type="domain" description="ThuA-like" evidence="1">
    <location>
        <begin position="45"/>
        <end position="254"/>
    </location>
</feature>
<dbReference type="AlphaFoldDB" id="A0A644ZQP0"/>
<dbReference type="PROSITE" id="PS51318">
    <property type="entry name" value="TAT"/>
    <property type="match status" value="1"/>
</dbReference>
<dbReference type="SUPFAM" id="SSF52317">
    <property type="entry name" value="Class I glutamine amidotransferase-like"/>
    <property type="match status" value="1"/>
</dbReference>
<dbReference type="PANTHER" id="PTHR40469:SF2">
    <property type="entry name" value="GALACTOSE-BINDING DOMAIN-LIKE SUPERFAMILY PROTEIN"/>
    <property type="match status" value="1"/>
</dbReference>
<evidence type="ECO:0000259" key="1">
    <source>
        <dbReference type="Pfam" id="PF06283"/>
    </source>
</evidence>
<reference evidence="2" key="1">
    <citation type="submission" date="2019-08" db="EMBL/GenBank/DDBJ databases">
        <authorList>
            <person name="Kucharzyk K."/>
            <person name="Murdoch R.W."/>
            <person name="Higgins S."/>
            <person name="Loffler F."/>
        </authorList>
    </citation>
    <scope>NUCLEOTIDE SEQUENCE</scope>
</reference>
<accession>A0A644ZQP0</accession>
<dbReference type="Gene3D" id="3.40.50.880">
    <property type="match status" value="1"/>
</dbReference>
<name>A0A644ZQP0_9ZZZZ</name>
<dbReference type="EMBL" id="VSSQ01010051">
    <property type="protein sequence ID" value="MPM43300.1"/>
    <property type="molecule type" value="Genomic_DNA"/>
</dbReference>
<dbReference type="Pfam" id="PF06283">
    <property type="entry name" value="ThuA"/>
    <property type="match status" value="1"/>
</dbReference>
<dbReference type="InterPro" id="IPR006311">
    <property type="entry name" value="TAT_signal"/>
</dbReference>
<dbReference type="PANTHER" id="PTHR40469">
    <property type="entry name" value="SECRETED GLYCOSYL HYDROLASE"/>
    <property type="match status" value="1"/>
</dbReference>
<proteinExistence type="predicted"/>
<comment type="caution">
    <text evidence="2">The sequence shown here is derived from an EMBL/GenBank/DDBJ whole genome shotgun (WGS) entry which is preliminary data.</text>
</comment>
<evidence type="ECO:0000313" key="2">
    <source>
        <dbReference type="EMBL" id="MPM43300.1"/>
    </source>
</evidence>
<organism evidence="2">
    <name type="scientific">bioreactor metagenome</name>
    <dbReference type="NCBI Taxonomy" id="1076179"/>
    <lineage>
        <taxon>unclassified sequences</taxon>
        <taxon>metagenomes</taxon>
        <taxon>ecological metagenomes</taxon>
    </lineage>
</organism>
<dbReference type="InterPro" id="IPR029062">
    <property type="entry name" value="Class_I_gatase-like"/>
</dbReference>